<feature type="compositionally biased region" description="Polar residues" evidence="4">
    <location>
        <begin position="808"/>
        <end position="817"/>
    </location>
</feature>
<dbReference type="Proteomes" id="UP000807342">
    <property type="component" value="Unassembled WGS sequence"/>
</dbReference>
<dbReference type="GO" id="GO:0003729">
    <property type="term" value="F:mRNA binding"/>
    <property type="evidence" value="ECO:0007669"/>
    <property type="project" value="InterPro"/>
</dbReference>
<dbReference type="GO" id="GO:0005829">
    <property type="term" value="C:cytosol"/>
    <property type="evidence" value="ECO:0007669"/>
    <property type="project" value="TreeGrafter"/>
</dbReference>
<dbReference type="CDD" id="cd12613">
    <property type="entry name" value="RRM2_NGR1_NAM8_like"/>
    <property type="match status" value="1"/>
</dbReference>
<reference evidence="6" key="1">
    <citation type="submission" date="2020-11" db="EMBL/GenBank/DDBJ databases">
        <authorList>
            <consortium name="DOE Joint Genome Institute"/>
            <person name="Ahrendt S."/>
            <person name="Riley R."/>
            <person name="Andreopoulos W."/>
            <person name="Labutti K."/>
            <person name="Pangilinan J."/>
            <person name="Ruiz-Duenas F.J."/>
            <person name="Barrasa J.M."/>
            <person name="Sanchez-Garcia M."/>
            <person name="Camarero S."/>
            <person name="Miyauchi S."/>
            <person name="Serrano A."/>
            <person name="Linde D."/>
            <person name="Babiker R."/>
            <person name="Drula E."/>
            <person name="Ayuso-Fernandez I."/>
            <person name="Pacheco R."/>
            <person name="Padilla G."/>
            <person name="Ferreira P."/>
            <person name="Barriuso J."/>
            <person name="Kellner H."/>
            <person name="Castanera R."/>
            <person name="Alfaro M."/>
            <person name="Ramirez L."/>
            <person name="Pisabarro A.G."/>
            <person name="Kuo A."/>
            <person name="Tritt A."/>
            <person name="Lipzen A."/>
            <person name="He G."/>
            <person name="Yan M."/>
            <person name="Ng V."/>
            <person name="Cullen D."/>
            <person name="Martin F."/>
            <person name="Rosso M.-N."/>
            <person name="Henrissat B."/>
            <person name="Hibbett D."/>
            <person name="Martinez A.T."/>
            <person name="Grigoriev I.V."/>
        </authorList>
    </citation>
    <scope>NUCLEOTIDE SEQUENCE</scope>
    <source>
        <strain evidence="6">MF-IS2</strain>
    </source>
</reference>
<evidence type="ECO:0000256" key="1">
    <source>
        <dbReference type="ARBA" id="ARBA00022737"/>
    </source>
</evidence>
<feature type="region of interest" description="Disordered" evidence="4">
    <location>
        <begin position="45"/>
        <end position="144"/>
    </location>
</feature>
<feature type="compositionally biased region" description="Polar residues" evidence="4">
    <location>
        <begin position="113"/>
        <end position="124"/>
    </location>
</feature>
<feature type="compositionally biased region" description="Gly residues" evidence="4">
    <location>
        <begin position="45"/>
        <end position="60"/>
    </location>
</feature>
<dbReference type="CDD" id="cd12611">
    <property type="entry name" value="RRM1_NGR1_NAM8_like"/>
    <property type="match status" value="1"/>
</dbReference>
<sequence>MSRIDTKDLELSMGFSTSGYRGPSEREADIAALMSLKNDRGGSQGLGRYGGLGMVGGGQRGSEREYGMDGGPNRHNPSSSILHLSSHSQPISALNHHLHLYRSPPSPHSHSPTTEQGTLYQSSPVPDRDIQPRQTHGPHILPPTANNLARSTLLWGNFEPWMDEEYAKQVCGLMGWDPVNIKVPHPTPDPSSGQQANNPGYCFLTFPTPAQAASVLAQISNNGKGGPMTMPNSSKPFVLNWAPAVPPSINTTFPSTTPAYNSSTQQYQKEYSIFVGDLAPETSNSDLVAVFRNPVLGLRNDREPKFIRPFLSCKSAKIMLDPVTGVSRGYGFVRFTDESDQQRALIEMHGLYCLSRPMRISPATAKFKSPSSLPADFPQGSYNAPAPGTDNQSVTIALPLPAAAQAKSVSAPIAATSSNSSLGSNSVQGSSSSNSLGGSSSGASLSSNAPSALPQGFSGSDVRLGNGAGVPSLLSEAQLRQVLGQTDGYLINEESWKHHAQARAILGNLIGPNGEQLTSTDPYNTTVFVGGLSPLISEETLRTFFAPFGDIHYVKVPVGKHCGFVQFVRKADAERAIEKMQGFPIGGSRIRLSWGRSQYKAAQAAAQAAQAAALQTQYPAPSLPVGNAMTPDQALQLIYKLSQQNHTNQTGSGTNEVNAGTMGAADTFPTTIPSGLGSDAKFRPEPDGPHNIDPFSPNGFLPRPDVQRTLSNFSPFSPDPNPFTEDAKTRETAPFTRSEALPHPSKAFAPGFYPHQLQTQDLKTPNGVPITGKISPSSRSPNGPRYGPYLDMPDRTISRPEPTIRPPSGNTHVSSSRAAADHNDLEDLNGTLASLDLDRPWRSSEVSGNISSYQTSIKPSSPN</sequence>
<dbReference type="InterPro" id="IPR012677">
    <property type="entry name" value="Nucleotide-bd_a/b_plait_sf"/>
</dbReference>
<feature type="compositionally biased region" description="Polar residues" evidence="4">
    <location>
        <begin position="844"/>
        <end position="863"/>
    </location>
</feature>
<dbReference type="InterPro" id="IPR050825">
    <property type="entry name" value="RBM42_RBP45_47-like"/>
</dbReference>
<evidence type="ECO:0000313" key="6">
    <source>
        <dbReference type="EMBL" id="KAF9444451.1"/>
    </source>
</evidence>
<dbReference type="PANTHER" id="PTHR47640:SF10">
    <property type="entry name" value="TRNA SELENOCYSTEINE 1-ASSOCIATED PROTEIN 1-RELATED"/>
    <property type="match status" value="1"/>
</dbReference>
<keyword evidence="1" id="KW-0677">Repeat</keyword>
<feature type="region of interest" description="Disordered" evidence="4">
    <location>
        <begin position="838"/>
        <end position="863"/>
    </location>
</feature>
<accession>A0A9P5X7Z0</accession>
<proteinExistence type="predicted"/>
<comment type="caution">
    <text evidence="6">The sequence shown here is derived from an EMBL/GenBank/DDBJ whole genome shotgun (WGS) entry which is preliminary data.</text>
</comment>
<feature type="region of interest" description="Disordered" evidence="4">
    <location>
        <begin position="415"/>
        <end position="460"/>
    </location>
</feature>
<evidence type="ECO:0000256" key="3">
    <source>
        <dbReference type="PROSITE-ProRule" id="PRU00176"/>
    </source>
</evidence>
<evidence type="ECO:0000259" key="5">
    <source>
        <dbReference type="PROSITE" id="PS50102"/>
    </source>
</evidence>
<dbReference type="SUPFAM" id="SSF54928">
    <property type="entry name" value="RNA-binding domain, RBD"/>
    <property type="match status" value="2"/>
</dbReference>
<dbReference type="AlphaFoldDB" id="A0A9P5X7Z0"/>
<dbReference type="EMBL" id="MU151375">
    <property type="protein sequence ID" value="KAF9444451.1"/>
    <property type="molecule type" value="Genomic_DNA"/>
</dbReference>
<dbReference type="CDD" id="cd12346">
    <property type="entry name" value="RRM3_NGR1_NAM8_like"/>
    <property type="match status" value="1"/>
</dbReference>
<feature type="region of interest" description="Disordered" evidence="4">
    <location>
        <begin position="714"/>
        <end position="825"/>
    </location>
</feature>
<feature type="compositionally biased region" description="Low complexity" evidence="4">
    <location>
        <begin position="77"/>
        <end position="92"/>
    </location>
</feature>
<feature type="domain" description="RRM" evidence="5">
    <location>
        <begin position="271"/>
        <end position="365"/>
    </location>
</feature>
<dbReference type="InterPro" id="IPR035979">
    <property type="entry name" value="RBD_domain_sf"/>
</dbReference>
<dbReference type="PROSITE" id="PS50102">
    <property type="entry name" value="RRM"/>
    <property type="match status" value="2"/>
</dbReference>
<evidence type="ECO:0000313" key="7">
    <source>
        <dbReference type="Proteomes" id="UP000807342"/>
    </source>
</evidence>
<gene>
    <name evidence="6" type="ORF">P691DRAFT_342692</name>
</gene>
<dbReference type="InterPro" id="IPR000504">
    <property type="entry name" value="RRM_dom"/>
</dbReference>
<protein>
    <submittedName>
        <fullName evidence="6">RNA-binding domain-containing protein</fullName>
    </submittedName>
</protein>
<keyword evidence="7" id="KW-1185">Reference proteome</keyword>
<keyword evidence="2 3" id="KW-0694">RNA-binding</keyword>
<feature type="region of interest" description="Disordered" evidence="4">
    <location>
        <begin position="365"/>
        <end position="388"/>
    </location>
</feature>
<dbReference type="Pfam" id="PF00076">
    <property type="entry name" value="RRM_1"/>
    <property type="match status" value="2"/>
</dbReference>
<name>A0A9P5X7Z0_9AGAR</name>
<dbReference type="PANTHER" id="PTHR47640">
    <property type="entry name" value="TRNA SELENOCYSTEINE 1-ASSOCIATED PROTEIN 1-RELATED-RELATED"/>
    <property type="match status" value="1"/>
</dbReference>
<feature type="compositionally biased region" description="Low complexity" evidence="4">
    <location>
        <begin position="415"/>
        <end position="453"/>
    </location>
</feature>
<evidence type="ECO:0000256" key="4">
    <source>
        <dbReference type="SAM" id="MobiDB-lite"/>
    </source>
</evidence>
<dbReference type="Gene3D" id="3.30.70.330">
    <property type="match status" value="3"/>
</dbReference>
<organism evidence="6 7">
    <name type="scientific">Macrolepiota fuliginosa MF-IS2</name>
    <dbReference type="NCBI Taxonomy" id="1400762"/>
    <lineage>
        <taxon>Eukaryota</taxon>
        <taxon>Fungi</taxon>
        <taxon>Dikarya</taxon>
        <taxon>Basidiomycota</taxon>
        <taxon>Agaricomycotina</taxon>
        <taxon>Agaricomycetes</taxon>
        <taxon>Agaricomycetidae</taxon>
        <taxon>Agaricales</taxon>
        <taxon>Agaricineae</taxon>
        <taxon>Agaricaceae</taxon>
        <taxon>Macrolepiota</taxon>
    </lineage>
</organism>
<feature type="domain" description="RRM" evidence="5">
    <location>
        <begin position="525"/>
        <end position="597"/>
    </location>
</feature>
<dbReference type="SMART" id="SM00360">
    <property type="entry name" value="RRM"/>
    <property type="match status" value="2"/>
</dbReference>
<evidence type="ECO:0000256" key="2">
    <source>
        <dbReference type="ARBA" id="ARBA00022884"/>
    </source>
</evidence>
<dbReference type="OrthoDB" id="446113at2759"/>